<keyword evidence="2" id="KW-1185">Reference proteome</keyword>
<evidence type="ECO:0000313" key="2">
    <source>
        <dbReference type="Proteomes" id="UP001230649"/>
    </source>
</evidence>
<name>A0ACC2V8V8_9TREE</name>
<dbReference type="EMBL" id="JASBWS010000120">
    <property type="protein sequence ID" value="KAJ9095785.1"/>
    <property type="molecule type" value="Genomic_DNA"/>
</dbReference>
<comment type="caution">
    <text evidence="1">The sequence shown here is derived from an EMBL/GenBank/DDBJ whole genome shotgun (WGS) entry which is preliminary data.</text>
</comment>
<organism evidence="1 2">
    <name type="scientific">Naganishia adeliensis</name>
    <dbReference type="NCBI Taxonomy" id="92952"/>
    <lineage>
        <taxon>Eukaryota</taxon>
        <taxon>Fungi</taxon>
        <taxon>Dikarya</taxon>
        <taxon>Basidiomycota</taxon>
        <taxon>Agaricomycotina</taxon>
        <taxon>Tremellomycetes</taxon>
        <taxon>Filobasidiales</taxon>
        <taxon>Filobasidiaceae</taxon>
        <taxon>Naganishia</taxon>
    </lineage>
</organism>
<gene>
    <name evidence="1" type="ORF">QFC20_006580</name>
</gene>
<proteinExistence type="predicted"/>
<sequence>MSGKLKFKDHNPFPQGKKNQDLLQRLNHLYQANTYLASLSRELGSSTAEVGPSRTSRKKGMKKKKEEAGEDDQVNPDALGVVARRSNHRFKVMVKHNILATVALMQQSLCLDSHLRYQPRLLRAMPPLDGINRSAKRRKLSKKPQFWRKEATLAPPLAETSFAPGKSTSSKAKQDDGSGAAVVSPPMAAGPAVSIPEEQGNAPLEEENANDAFPESQVAPAKQRPQKVQKQKGQKGGKGGNVASQPVKQNGHLVWRGEDLVTGWGDPVPPQHVAPVSK</sequence>
<evidence type="ECO:0000313" key="1">
    <source>
        <dbReference type="EMBL" id="KAJ9095785.1"/>
    </source>
</evidence>
<dbReference type="Proteomes" id="UP001230649">
    <property type="component" value="Unassembled WGS sequence"/>
</dbReference>
<protein>
    <submittedName>
        <fullName evidence="1">Uncharacterized protein</fullName>
    </submittedName>
</protein>
<reference evidence="1" key="1">
    <citation type="submission" date="2023-04" db="EMBL/GenBank/DDBJ databases">
        <title>Draft Genome sequencing of Naganishia species isolated from polar environments using Oxford Nanopore Technology.</title>
        <authorList>
            <person name="Leo P."/>
            <person name="Venkateswaran K."/>
        </authorList>
    </citation>
    <scope>NUCLEOTIDE SEQUENCE</scope>
    <source>
        <strain evidence="1">MNA-CCFEE 5262</strain>
    </source>
</reference>
<accession>A0ACC2V8V8</accession>